<dbReference type="GO" id="GO:0016491">
    <property type="term" value="F:oxidoreductase activity"/>
    <property type="evidence" value="ECO:0007669"/>
    <property type="project" value="InterPro"/>
</dbReference>
<dbReference type="PANTHER" id="PTHR23026:SF123">
    <property type="entry name" value="NAD(P)H NITROREDUCTASE RV3131-RELATED"/>
    <property type="match status" value="1"/>
</dbReference>
<comment type="caution">
    <text evidence="2">The sequence shown here is derived from an EMBL/GenBank/DDBJ whole genome shotgun (WGS) entry which is preliminary data.</text>
</comment>
<protein>
    <recommendedName>
        <fullName evidence="4">Nitroreductase</fullName>
    </recommendedName>
</protein>
<dbReference type="InterPro" id="IPR000415">
    <property type="entry name" value="Nitroreductase-like"/>
</dbReference>
<evidence type="ECO:0000313" key="2">
    <source>
        <dbReference type="EMBL" id="EST36447.1"/>
    </source>
</evidence>
<evidence type="ECO:0000256" key="1">
    <source>
        <dbReference type="SAM" id="MobiDB-lite"/>
    </source>
</evidence>
<organism evidence="2 3">
    <name type="scientific">Streptomyces roseochromogenus subsp. oscitans DS 12.976</name>
    <dbReference type="NCBI Taxonomy" id="1352936"/>
    <lineage>
        <taxon>Bacteria</taxon>
        <taxon>Bacillati</taxon>
        <taxon>Actinomycetota</taxon>
        <taxon>Actinomycetes</taxon>
        <taxon>Kitasatosporales</taxon>
        <taxon>Streptomycetaceae</taxon>
        <taxon>Streptomyces</taxon>
    </lineage>
</organism>
<dbReference type="RefSeq" id="WP_023544398.1">
    <property type="nucleotide sequence ID" value="NZ_CM002285.1"/>
</dbReference>
<sequence length="329" mass="35658">MSAEPFDEHTITDLVADATAAPSLHNAQPWRFRYLRGLGVLRLYADLERTLPRTDPEKRGLHIGCGAALLNLRVAAAAAELAPEVRLLPDPADAEFLAEVRLRGTAHPDQALALLRPAIVRRHSSRHPFRDEGISAAVRERLHDAARAEGAHLLFPGAWHVQSILELVRDAEGSEALDAGIRGETEQWAHTEPSGTEGATDGIPAEAFGPAPRGGGTLVRDFAAGRPMPDRPWASFEKNPNIALLGTAYDEPSDWLCAGQALERVLLLATTDGLVASVISQPLEWPDLRWAARDPVSAMAHVQMVLRLGYGPEGHPSPRRPVDDVLDIV</sequence>
<dbReference type="EMBL" id="AWQX01000009">
    <property type="protein sequence ID" value="EST36447.1"/>
    <property type="molecule type" value="Genomic_DNA"/>
</dbReference>
<accession>V6KWD4</accession>
<dbReference type="HOGENOM" id="CLU_051479_2_0_11"/>
<dbReference type="PANTHER" id="PTHR23026">
    <property type="entry name" value="NADPH NITROREDUCTASE"/>
    <property type="match status" value="1"/>
</dbReference>
<dbReference type="InterPro" id="IPR050627">
    <property type="entry name" value="Nitroreductase/BluB"/>
</dbReference>
<reference evidence="2 3" key="1">
    <citation type="journal article" date="2014" name="Genome Announc.">
        <title>Draft Genome Sequence of Streptomyces roseochromogenes subsp. oscitans DS 12.976, Producer of the Aminocoumarin Antibiotic Clorobiocin.</title>
        <authorList>
            <person name="Ruckert C."/>
            <person name="Kalinowski J."/>
            <person name="Heide L."/>
            <person name="Apel A.K."/>
        </authorList>
    </citation>
    <scope>NUCLEOTIDE SEQUENCE [LARGE SCALE GENOMIC DNA]</scope>
    <source>
        <strain evidence="2 3">DS 12.976</strain>
    </source>
</reference>
<dbReference type="AlphaFoldDB" id="V6KWD4"/>
<feature type="region of interest" description="Disordered" evidence="1">
    <location>
        <begin position="182"/>
        <end position="214"/>
    </location>
</feature>
<evidence type="ECO:0000313" key="3">
    <source>
        <dbReference type="Proteomes" id="UP000017984"/>
    </source>
</evidence>
<keyword evidence="3" id="KW-1185">Reference proteome</keyword>
<dbReference type="PATRIC" id="fig|1352936.5.peg.409"/>
<dbReference type="OrthoDB" id="8156917at2"/>
<dbReference type="STRING" id="1352936.M878_01825"/>
<evidence type="ECO:0008006" key="4">
    <source>
        <dbReference type="Google" id="ProtNLM"/>
    </source>
</evidence>
<dbReference type="SUPFAM" id="SSF55469">
    <property type="entry name" value="FMN-dependent nitroreductase-like"/>
    <property type="match status" value="2"/>
</dbReference>
<dbReference type="NCBIfam" id="NF047509">
    <property type="entry name" value="Rv3131_FMN_oxido"/>
    <property type="match status" value="1"/>
</dbReference>
<dbReference type="Gene3D" id="3.40.109.10">
    <property type="entry name" value="NADH Oxidase"/>
    <property type="match status" value="2"/>
</dbReference>
<dbReference type="Proteomes" id="UP000017984">
    <property type="component" value="Chromosome"/>
</dbReference>
<name>V6KWD4_STRRC</name>
<proteinExistence type="predicted"/>
<gene>
    <name evidence="2" type="ORF">M878_01825</name>
</gene>